<dbReference type="AlphaFoldDB" id="A0A6G1LW85"/>
<keyword evidence="1" id="KW-1133">Transmembrane helix</keyword>
<evidence type="ECO:0000256" key="1">
    <source>
        <dbReference type="SAM" id="Phobius"/>
    </source>
</evidence>
<gene>
    <name evidence="2" type="ORF">TWF106_003503</name>
</gene>
<comment type="caution">
    <text evidence="2">The sequence shown here is derived from an EMBL/GenBank/DDBJ whole genome shotgun (WGS) entry which is preliminary data.</text>
</comment>
<feature type="transmembrane region" description="Helical" evidence="1">
    <location>
        <begin position="288"/>
        <end position="310"/>
    </location>
</feature>
<feature type="transmembrane region" description="Helical" evidence="1">
    <location>
        <begin position="213"/>
        <end position="242"/>
    </location>
</feature>
<dbReference type="Proteomes" id="UP000472727">
    <property type="component" value="Unassembled WGS sequence"/>
</dbReference>
<name>A0A6G1LW85_ORBOL</name>
<reference evidence="2 3" key="1">
    <citation type="submission" date="2019-06" db="EMBL/GenBank/DDBJ databases">
        <authorList>
            <person name="Palmer J.M."/>
        </authorList>
    </citation>
    <scope>NUCLEOTIDE SEQUENCE [LARGE SCALE GENOMIC DNA]</scope>
    <source>
        <strain evidence="2 3">TWF106</strain>
    </source>
</reference>
<organism evidence="2 3">
    <name type="scientific">Orbilia oligospora</name>
    <name type="common">Nematode-trapping fungus</name>
    <name type="synonym">Arthrobotrys oligospora</name>
    <dbReference type="NCBI Taxonomy" id="2813651"/>
    <lineage>
        <taxon>Eukaryota</taxon>
        <taxon>Fungi</taxon>
        <taxon>Dikarya</taxon>
        <taxon>Ascomycota</taxon>
        <taxon>Pezizomycotina</taxon>
        <taxon>Orbiliomycetes</taxon>
        <taxon>Orbiliales</taxon>
        <taxon>Orbiliaceae</taxon>
        <taxon>Orbilia</taxon>
    </lineage>
</organism>
<proteinExistence type="predicted"/>
<accession>A0A6G1LW85</accession>
<evidence type="ECO:0000313" key="2">
    <source>
        <dbReference type="EMBL" id="KAF3200013.1"/>
    </source>
</evidence>
<evidence type="ECO:0000313" key="3">
    <source>
        <dbReference type="Proteomes" id="UP000472727"/>
    </source>
</evidence>
<keyword evidence="1" id="KW-0472">Membrane</keyword>
<sequence length="328" mass="37163">MPRRRASISNSIQIFTSSHPANTSAINLLCTALKENGSTCPVAISRIDQKYCTDHRKEYQALYESYKQLHGEYDAINLEARPRGALGGPELMIWKMRISEKIEKGEEAARQRSQVNRRFFSQGAQSQTDRNHVREILKLEFDVGVWKRNLKVWNDEEQLLQRARNVQKAVDSERARISQLLEDERRTRIAREARDYQIARDTRQKISLSLSDLPYPTVMLSLLGIGELLLLPFLFITIHFIYSFFNPAAGGPGEAPDPGATEVPGSSSLEGLLNSPAIIPIIGYATTIFWWSEVAVVVVGFLLVLVFVLLKTVIDEDRTSILDKIRYA</sequence>
<protein>
    <submittedName>
        <fullName evidence="2">Uncharacterized protein</fullName>
    </submittedName>
</protein>
<keyword evidence="1" id="KW-0812">Transmembrane</keyword>
<dbReference type="EMBL" id="WIWS01000177">
    <property type="protein sequence ID" value="KAF3200013.1"/>
    <property type="molecule type" value="Genomic_DNA"/>
</dbReference>